<reference evidence="8 9" key="1">
    <citation type="submission" date="2020-04" db="EMBL/GenBank/DDBJ databases">
        <authorList>
            <person name="De Canck E."/>
        </authorList>
    </citation>
    <scope>NUCLEOTIDE SEQUENCE [LARGE SCALE GENOMIC DNA]</scope>
    <source>
        <strain evidence="8 9">LMG 3431</strain>
    </source>
</reference>
<dbReference type="HAMAP" id="MF_00265">
    <property type="entry name" value="VapC_Nob1"/>
    <property type="match status" value="1"/>
</dbReference>
<keyword evidence="2 6" id="KW-0540">Nuclease</keyword>
<feature type="domain" description="PIN" evidence="7">
    <location>
        <begin position="7"/>
        <end position="133"/>
    </location>
</feature>
<keyword evidence="1 6" id="KW-1277">Toxin-antitoxin system</keyword>
<comment type="cofactor">
    <cofactor evidence="6">
        <name>Mg(2+)</name>
        <dbReference type="ChEBI" id="CHEBI:18420"/>
    </cofactor>
</comment>
<dbReference type="PANTHER" id="PTHR35901">
    <property type="entry name" value="RIBONUCLEASE VAPC3"/>
    <property type="match status" value="1"/>
</dbReference>
<protein>
    <recommendedName>
        <fullName evidence="6">Ribonuclease VapC</fullName>
        <shortName evidence="6">RNase VapC</shortName>
        <ecNumber evidence="6">3.1.-.-</ecNumber>
    </recommendedName>
    <alternativeName>
        <fullName evidence="6">Toxin VapC</fullName>
    </alternativeName>
</protein>
<dbReference type="InterPro" id="IPR051619">
    <property type="entry name" value="TypeII_TA_RNase_PINc/VapC"/>
</dbReference>
<keyword evidence="9" id="KW-1185">Reference proteome</keyword>
<dbReference type="CDD" id="cd09873">
    <property type="entry name" value="PIN_Pae0151-like"/>
    <property type="match status" value="1"/>
</dbReference>
<dbReference type="GO" id="GO:0000287">
    <property type="term" value="F:magnesium ion binding"/>
    <property type="evidence" value="ECO:0007669"/>
    <property type="project" value="UniProtKB-UniRule"/>
</dbReference>
<dbReference type="SUPFAM" id="SSF88723">
    <property type="entry name" value="PIN domain-like"/>
    <property type="match status" value="1"/>
</dbReference>
<evidence type="ECO:0000256" key="3">
    <source>
        <dbReference type="ARBA" id="ARBA00022723"/>
    </source>
</evidence>
<dbReference type="GO" id="GO:0004540">
    <property type="term" value="F:RNA nuclease activity"/>
    <property type="evidence" value="ECO:0007669"/>
    <property type="project" value="InterPro"/>
</dbReference>
<evidence type="ECO:0000256" key="6">
    <source>
        <dbReference type="HAMAP-Rule" id="MF_00265"/>
    </source>
</evidence>
<dbReference type="AlphaFoldDB" id="A0A6S6ZNW6"/>
<evidence type="ECO:0000256" key="4">
    <source>
        <dbReference type="ARBA" id="ARBA00022801"/>
    </source>
</evidence>
<sequence>MTAINLVLDASVTLAWMLGRTDTQESLLANHLLEVAHDSKNTVPPIWHLEIANGMLRAARSQLATQEQLASFDLLLGRLPIFPDLSAAAFRLPRIYQLARRHALTAYDASYLELALRSGGFLATFDRKLADAAGASGVTVLGRPHGLAEPMAHYR</sequence>
<evidence type="ECO:0000256" key="1">
    <source>
        <dbReference type="ARBA" id="ARBA00022649"/>
    </source>
</evidence>
<dbReference type="EMBL" id="CADIJX010000007">
    <property type="protein sequence ID" value="CAB3689811.1"/>
    <property type="molecule type" value="Genomic_DNA"/>
</dbReference>
<accession>A0A6S6ZNW6</accession>
<dbReference type="InterPro" id="IPR002716">
    <property type="entry name" value="PIN_dom"/>
</dbReference>
<dbReference type="RefSeq" id="WP_175177094.1">
    <property type="nucleotide sequence ID" value="NZ_CADIJX010000007.1"/>
</dbReference>
<dbReference type="Pfam" id="PF01850">
    <property type="entry name" value="PIN"/>
    <property type="match status" value="1"/>
</dbReference>
<dbReference type="GO" id="GO:0016787">
    <property type="term" value="F:hydrolase activity"/>
    <property type="evidence" value="ECO:0007669"/>
    <property type="project" value="UniProtKB-KW"/>
</dbReference>
<keyword evidence="5 6" id="KW-0460">Magnesium</keyword>
<evidence type="ECO:0000313" key="8">
    <source>
        <dbReference type="EMBL" id="CAB3689811.1"/>
    </source>
</evidence>
<dbReference type="EC" id="3.1.-.-" evidence="6"/>
<keyword evidence="6" id="KW-0800">Toxin</keyword>
<proteinExistence type="inferred from homology"/>
<evidence type="ECO:0000256" key="2">
    <source>
        <dbReference type="ARBA" id="ARBA00022722"/>
    </source>
</evidence>
<dbReference type="InterPro" id="IPR022907">
    <property type="entry name" value="VapC_family"/>
</dbReference>
<organism evidence="8 9">
    <name type="scientific">Achromobacter pestifer</name>
    <dbReference type="NCBI Taxonomy" id="1353889"/>
    <lineage>
        <taxon>Bacteria</taxon>
        <taxon>Pseudomonadati</taxon>
        <taxon>Pseudomonadota</taxon>
        <taxon>Betaproteobacteria</taxon>
        <taxon>Burkholderiales</taxon>
        <taxon>Alcaligenaceae</taxon>
        <taxon>Achromobacter</taxon>
    </lineage>
</organism>
<dbReference type="InterPro" id="IPR029060">
    <property type="entry name" value="PIN-like_dom_sf"/>
</dbReference>
<evidence type="ECO:0000259" key="7">
    <source>
        <dbReference type="Pfam" id="PF01850"/>
    </source>
</evidence>
<name>A0A6S6ZNW6_9BURK</name>
<dbReference type="Proteomes" id="UP000494108">
    <property type="component" value="Unassembled WGS sequence"/>
</dbReference>
<dbReference type="Gene3D" id="3.40.50.1010">
    <property type="entry name" value="5'-nuclease"/>
    <property type="match status" value="1"/>
</dbReference>
<comment type="similarity">
    <text evidence="6">Belongs to the PINc/VapC protein family.</text>
</comment>
<keyword evidence="3 6" id="KW-0479">Metal-binding</keyword>
<evidence type="ECO:0000256" key="5">
    <source>
        <dbReference type="ARBA" id="ARBA00022842"/>
    </source>
</evidence>
<evidence type="ECO:0000313" key="9">
    <source>
        <dbReference type="Proteomes" id="UP000494108"/>
    </source>
</evidence>
<dbReference type="GO" id="GO:0090729">
    <property type="term" value="F:toxin activity"/>
    <property type="evidence" value="ECO:0007669"/>
    <property type="project" value="UniProtKB-KW"/>
</dbReference>
<comment type="function">
    <text evidence="6">Toxic component of a toxin-antitoxin (TA) system. An RNase.</text>
</comment>
<dbReference type="InterPro" id="IPR044153">
    <property type="entry name" value="PIN_Pae0151-like"/>
</dbReference>
<dbReference type="PANTHER" id="PTHR35901:SF1">
    <property type="entry name" value="EXONUCLEASE VAPC9"/>
    <property type="match status" value="1"/>
</dbReference>
<feature type="binding site" evidence="6">
    <location>
        <position position="9"/>
    </location>
    <ligand>
        <name>Mg(2+)</name>
        <dbReference type="ChEBI" id="CHEBI:18420"/>
    </ligand>
</feature>
<gene>
    <name evidence="6" type="primary">vapC</name>
    <name evidence="8" type="ORF">LMG3431_04810</name>
</gene>
<feature type="binding site" evidence="6">
    <location>
        <position position="108"/>
    </location>
    <ligand>
        <name>Mg(2+)</name>
        <dbReference type="ChEBI" id="CHEBI:18420"/>
    </ligand>
</feature>
<keyword evidence="4 6" id="KW-0378">Hydrolase</keyword>